<keyword evidence="3 9" id="KW-0813">Transport</keyword>
<dbReference type="Proteomes" id="UP000177230">
    <property type="component" value="Unassembled WGS sequence"/>
</dbReference>
<feature type="transmembrane region" description="Helical" evidence="9">
    <location>
        <begin position="142"/>
        <end position="164"/>
    </location>
</feature>
<evidence type="ECO:0000256" key="8">
    <source>
        <dbReference type="ARBA" id="ARBA00023136"/>
    </source>
</evidence>
<dbReference type="EMBL" id="MFFM01000038">
    <property type="protein sequence ID" value="OGF10549.1"/>
    <property type="molecule type" value="Genomic_DNA"/>
</dbReference>
<evidence type="ECO:0000256" key="2">
    <source>
        <dbReference type="ARBA" id="ARBA00007069"/>
    </source>
</evidence>
<comment type="caution">
    <text evidence="10">Lacks conserved residue(s) required for the propagation of feature annotation.</text>
</comment>
<evidence type="ECO:0000256" key="9">
    <source>
        <dbReference type="RuleBase" id="RU363032"/>
    </source>
</evidence>
<dbReference type="GO" id="GO:0006817">
    <property type="term" value="P:phosphate ion transport"/>
    <property type="evidence" value="ECO:0007669"/>
    <property type="project" value="UniProtKB-KW"/>
</dbReference>
<keyword evidence="4 10" id="KW-1003">Cell membrane</keyword>
<dbReference type="GO" id="GO:0005315">
    <property type="term" value="F:phosphate transmembrane transporter activity"/>
    <property type="evidence" value="ECO:0007669"/>
    <property type="project" value="InterPro"/>
</dbReference>
<feature type="transmembrane region" description="Helical" evidence="9">
    <location>
        <begin position="107"/>
        <end position="130"/>
    </location>
</feature>
<evidence type="ECO:0000256" key="7">
    <source>
        <dbReference type="ARBA" id="ARBA00022989"/>
    </source>
</evidence>
<evidence type="ECO:0000313" key="13">
    <source>
        <dbReference type="Proteomes" id="UP000177230"/>
    </source>
</evidence>
<accession>A0A1F5R7Y9</accession>
<protein>
    <recommendedName>
        <fullName evidence="10">Phosphate transport system permease protein</fullName>
    </recommendedName>
</protein>
<dbReference type="CDD" id="cd06261">
    <property type="entry name" value="TM_PBP2"/>
    <property type="match status" value="1"/>
</dbReference>
<proteinExistence type="inferred from homology"/>
<keyword evidence="7 9" id="KW-1133">Transmembrane helix</keyword>
<dbReference type="Gene3D" id="1.10.3720.10">
    <property type="entry name" value="MetI-like"/>
    <property type="match status" value="1"/>
</dbReference>
<comment type="subcellular location">
    <subcellularLocation>
        <location evidence="1 9">Cell membrane</location>
        <topology evidence="1 9">Multi-pass membrane protein</topology>
    </subcellularLocation>
</comment>
<dbReference type="GO" id="GO:0005886">
    <property type="term" value="C:plasma membrane"/>
    <property type="evidence" value="ECO:0007669"/>
    <property type="project" value="UniProtKB-SubCell"/>
</dbReference>
<evidence type="ECO:0000313" key="12">
    <source>
        <dbReference type="EMBL" id="OGF10549.1"/>
    </source>
</evidence>
<feature type="transmembrane region" description="Helical" evidence="9">
    <location>
        <begin position="12"/>
        <end position="32"/>
    </location>
</feature>
<feature type="domain" description="ABC transmembrane type-1" evidence="11">
    <location>
        <begin position="66"/>
        <end position="274"/>
    </location>
</feature>
<dbReference type="PROSITE" id="PS50928">
    <property type="entry name" value="ABC_TM1"/>
    <property type="match status" value="1"/>
</dbReference>
<evidence type="ECO:0000256" key="5">
    <source>
        <dbReference type="ARBA" id="ARBA00022592"/>
    </source>
</evidence>
<keyword evidence="5 10" id="KW-0592">Phosphate transport</keyword>
<dbReference type="Pfam" id="PF00528">
    <property type="entry name" value="BPD_transp_1"/>
    <property type="match status" value="1"/>
</dbReference>
<feature type="transmembrane region" description="Helical" evidence="9">
    <location>
        <begin position="62"/>
        <end position="95"/>
    </location>
</feature>
<dbReference type="InterPro" id="IPR011864">
    <property type="entry name" value="Phosphate_PstC"/>
</dbReference>
<dbReference type="NCBIfam" id="TIGR02138">
    <property type="entry name" value="phosphate_pstC"/>
    <property type="match status" value="1"/>
</dbReference>
<dbReference type="PANTHER" id="PTHR30425">
    <property type="entry name" value="PHOSPHATE TRANSPORT SYSTEM PERMEASE PROTEIN PST"/>
    <property type="match status" value="1"/>
</dbReference>
<reference evidence="12 13" key="1">
    <citation type="journal article" date="2016" name="Nat. Commun.">
        <title>Thousands of microbial genomes shed light on interconnected biogeochemical processes in an aquifer system.</title>
        <authorList>
            <person name="Anantharaman K."/>
            <person name="Brown C.T."/>
            <person name="Hug L.A."/>
            <person name="Sharon I."/>
            <person name="Castelle C.J."/>
            <person name="Probst A.J."/>
            <person name="Thomas B.C."/>
            <person name="Singh A."/>
            <person name="Wilkins M.J."/>
            <person name="Karaoz U."/>
            <person name="Brodie E.L."/>
            <person name="Williams K.H."/>
            <person name="Hubbard S.S."/>
            <person name="Banfield J.F."/>
        </authorList>
    </citation>
    <scope>NUCLEOTIDE SEQUENCE [LARGE SCALE GENOMIC DNA]</scope>
</reference>
<evidence type="ECO:0000256" key="4">
    <source>
        <dbReference type="ARBA" id="ARBA00022475"/>
    </source>
</evidence>
<name>A0A1F5R7Y9_9BACT</name>
<evidence type="ECO:0000259" key="11">
    <source>
        <dbReference type="PROSITE" id="PS50928"/>
    </source>
</evidence>
<dbReference type="InterPro" id="IPR000515">
    <property type="entry name" value="MetI-like"/>
</dbReference>
<evidence type="ECO:0000256" key="10">
    <source>
        <dbReference type="RuleBase" id="RU363054"/>
    </source>
</evidence>
<evidence type="ECO:0000256" key="1">
    <source>
        <dbReference type="ARBA" id="ARBA00004651"/>
    </source>
</evidence>
<keyword evidence="6 9" id="KW-0812">Transmembrane</keyword>
<comment type="caution">
    <text evidence="12">The sequence shown here is derived from an EMBL/GenBank/DDBJ whole genome shotgun (WGS) entry which is preliminary data.</text>
</comment>
<dbReference type="PANTHER" id="PTHR30425:SF1">
    <property type="entry name" value="PHOSPHATE TRANSPORT SYSTEM PERMEASE PROTEIN PSTC"/>
    <property type="match status" value="1"/>
</dbReference>
<evidence type="ECO:0000256" key="3">
    <source>
        <dbReference type="ARBA" id="ARBA00022448"/>
    </source>
</evidence>
<gene>
    <name evidence="12" type="ORF">A2024_09395</name>
</gene>
<comment type="function">
    <text evidence="10">Part of the binding-protein-dependent transport system for phosphate; probably responsible for the translocation of the substrate across the membrane.</text>
</comment>
<sequence>MKFLGEKGVRRVLAGIAFSAISALLLIALFIIKEGLPFIISYGPLKFLFSSDWQPQAGRFGIWPMIVASVWVTLGAMLLGAPLGVACAVFLTEFVPRRVMGVIKPTIELLAGIPSVVYGFMGVMVLAPLIRSQLGGPGLSVLAGAIILGVMILPTIISISIDSIQSVPNSYREGSLALGATHWQTTYMVTVPAAKSGIIAAIILGMGRAIGETMAVIMVAGNAVKIPISALDSVRTLTANIALEMGYATGQHRQALFATGVVLLVIIMILNSLAGMAIRKKAGKR</sequence>
<keyword evidence="8 9" id="KW-0472">Membrane</keyword>
<feature type="transmembrane region" description="Helical" evidence="9">
    <location>
        <begin position="255"/>
        <end position="278"/>
    </location>
</feature>
<comment type="similarity">
    <text evidence="2 10">Belongs to the binding-protein-dependent transport system permease family. CysTW subfamily.</text>
</comment>
<evidence type="ECO:0000256" key="6">
    <source>
        <dbReference type="ARBA" id="ARBA00022692"/>
    </source>
</evidence>
<dbReference type="AlphaFoldDB" id="A0A1F5R7Y9"/>
<dbReference type="InterPro" id="IPR051124">
    <property type="entry name" value="Phosphate_Transport_Permease"/>
</dbReference>
<dbReference type="InterPro" id="IPR035906">
    <property type="entry name" value="MetI-like_sf"/>
</dbReference>
<organism evidence="12 13">
    <name type="scientific">Candidatus Edwardsbacteria bacterium GWF2_54_11</name>
    <dbReference type="NCBI Taxonomy" id="1817851"/>
    <lineage>
        <taxon>Bacteria</taxon>
        <taxon>Candidatus Edwardsiibacteriota</taxon>
    </lineage>
</organism>
<dbReference type="SUPFAM" id="SSF161098">
    <property type="entry name" value="MetI-like"/>
    <property type="match status" value="1"/>
</dbReference>